<evidence type="ECO:0000313" key="2">
    <source>
        <dbReference type="Proteomes" id="UP000250078"/>
    </source>
</evidence>
<sequence length="451" mass="49566">LPPSAINPPKLFILPTEASPASRIVTLSNPATASPNRYFFCPETGFYEFTKIAAPKKAPRSWLLAPHKAVGDGPCETISPSEDPSNQRTGNSDKHDSREKLPDTPSISKGYITKSADLFIATPLDIVFLILPALSPISSTSRESQKQLFLSLDDHLDTLSATSPHIKRLLRHSQLQDRISRRMAAICDIVDAGDEKMYRLSQQKLLAMLLSKAERMATEGLPASMEEKYVRAVLEVPIMSVKRETSDLDNATETAPVPVSEGEKPTEYQSQSSAQSPGTTTPSTAINDSQASTTSISTAASSLALSTPPEIALSKPSITAPEDIPYLLRIRTALTFIFSSYIPPHLHKQLQTLLQDIKSPDFWPLDAHLSHIASMRSQAQALRSLSDSISRKRGFEGDDEAAEARAEKKRKKEEDEKRKKNESRGIKQLKKVDTTGMKKLSTFFGKAGNKK</sequence>
<accession>A0ACC8EP91</accession>
<reference evidence="1 2" key="1">
    <citation type="journal article" date="2016" name="Nat. Commun.">
        <title>Ectomycorrhizal ecology is imprinted in the genome of the dominant symbiotic fungus Cenococcum geophilum.</title>
        <authorList>
            <consortium name="DOE Joint Genome Institute"/>
            <person name="Peter M."/>
            <person name="Kohler A."/>
            <person name="Ohm R.A."/>
            <person name="Kuo A."/>
            <person name="Krutzmann J."/>
            <person name="Morin E."/>
            <person name="Arend M."/>
            <person name="Barry K.W."/>
            <person name="Binder M."/>
            <person name="Choi C."/>
            <person name="Clum A."/>
            <person name="Copeland A."/>
            <person name="Grisel N."/>
            <person name="Haridas S."/>
            <person name="Kipfer T."/>
            <person name="LaButti K."/>
            <person name="Lindquist E."/>
            <person name="Lipzen A."/>
            <person name="Maire R."/>
            <person name="Meier B."/>
            <person name="Mihaltcheva S."/>
            <person name="Molinier V."/>
            <person name="Murat C."/>
            <person name="Poggeler S."/>
            <person name="Quandt C.A."/>
            <person name="Sperisen C."/>
            <person name="Tritt A."/>
            <person name="Tisserant E."/>
            <person name="Crous P.W."/>
            <person name="Henrissat B."/>
            <person name="Nehls U."/>
            <person name="Egli S."/>
            <person name="Spatafora J.W."/>
            <person name="Grigoriev I.V."/>
            <person name="Martin F.M."/>
        </authorList>
    </citation>
    <scope>NUCLEOTIDE SEQUENCE [LARGE SCALE GENOMIC DNA]</scope>
    <source>
        <strain evidence="1 2">1.58</strain>
    </source>
</reference>
<dbReference type="EMBL" id="KV748251">
    <property type="protein sequence ID" value="OCK88029.1"/>
    <property type="molecule type" value="Genomic_DNA"/>
</dbReference>
<evidence type="ECO:0000313" key="1">
    <source>
        <dbReference type="EMBL" id="OCK88029.1"/>
    </source>
</evidence>
<feature type="non-terminal residue" evidence="1">
    <location>
        <position position="451"/>
    </location>
</feature>
<gene>
    <name evidence="1" type="ORF">K441DRAFT_424277</name>
</gene>
<name>A0ACC8EP91_9PEZI</name>
<proteinExistence type="predicted"/>
<organism evidence="1 2">
    <name type="scientific">Cenococcum geophilum 1.58</name>
    <dbReference type="NCBI Taxonomy" id="794803"/>
    <lineage>
        <taxon>Eukaryota</taxon>
        <taxon>Fungi</taxon>
        <taxon>Dikarya</taxon>
        <taxon>Ascomycota</taxon>
        <taxon>Pezizomycotina</taxon>
        <taxon>Dothideomycetes</taxon>
        <taxon>Pleosporomycetidae</taxon>
        <taxon>Gloniales</taxon>
        <taxon>Gloniaceae</taxon>
        <taxon>Cenococcum</taxon>
    </lineage>
</organism>
<dbReference type="Proteomes" id="UP000250078">
    <property type="component" value="Unassembled WGS sequence"/>
</dbReference>
<feature type="non-terminal residue" evidence="1">
    <location>
        <position position="1"/>
    </location>
</feature>
<protein>
    <submittedName>
        <fullName evidence="1">Uncharacterized protein</fullName>
    </submittedName>
</protein>
<keyword evidence="2" id="KW-1185">Reference proteome</keyword>